<sequence>MTEDQKISDMFKLRRGRPRIGTDIVSGEKSQTRKSTAGASTMNVAAKKSSTTGQEVSSRSPGKRSRNRKAANRNTSEAEISEAQVASIISRIEQLEVESKAKLNEGMEQIAGLYDDIALKYSDRTAMMMQKAVRESTEHNGSQFRNDVKQPMNKTRTGIPLMTQTEVNDNEIYRAYNELSKEHDSFDRDKAQRIAHLTNGAESFVETIRELLSIENEIRAYVFDNLKMASHLAATEQLLKSYEDRENIEKERVLKLREYEAVHDLRILNNIRTALNTVYQLEIQKKDETIQELKEEFKTRTALYILNQLTKDDMISELRDELKVKECKDCIACLEHMLDLAENGSDNEPDSPNSKPDSPNSESK</sequence>
<name>A0A2A6CGZ2_PRIPA</name>
<dbReference type="EnsemblMetazoa" id="PPA27927.1">
    <property type="protein sequence ID" value="PPA27927.1"/>
    <property type="gene ID" value="WBGene00117481"/>
</dbReference>
<accession>A0A8R1UJJ1</accession>
<evidence type="ECO:0000256" key="1">
    <source>
        <dbReference type="SAM" id="MobiDB-lite"/>
    </source>
</evidence>
<evidence type="ECO:0000313" key="3">
    <source>
        <dbReference type="Proteomes" id="UP000005239"/>
    </source>
</evidence>
<accession>A0A2A6CGZ2</accession>
<evidence type="ECO:0000313" key="2">
    <source>
        <dbReference type="EnsemblMetazoa" id="PPA27927.1"/>
    </source>
</evidence>
<reference evidence="3" key="1">
    <citation type="journal article" date="2008" name="Nat. Genet.">
        <title>The Pristionchus pacificus genome provides a unique perspective on nematode lifestyle and parasitism.</title>
        <authorList>
            <person name="Dieterich C."/>
            <person name="Clifton S.W."/>
            <person name="Schuster L.N."/>
            <person name="Chinwalla A."/>
            <person name="Delehaunty K."/>
            <person name="Dinkelacker I."/>
            <person name="Fulton L."/>
            <person name="Fulton R."/>
            <person name="Godfrey J."/>
            <person name="Minx P."/>
            <person name="Mitreva M."/>
            <person name="Roeseler W."/>
            <person name="Tian H."/>
            <person name="Witte H."/>
            <person name="Yang S.P."/>
            <person name="Wilson R.K."/>
            <person name="Sommer R.J."/>
        </authorList>
    </citation>
    <scope>NUCLEOTIDE SEQUENCE [LARGE SCALE GENOMIC DNA]</scope>
    <source>
        <strain evidence="3">PS312</strain>
    </source>
</reference>
<reference evidence="2" key="2">
    <citation type="submission" date="2022-06" db="UniProtKB">
        <authorList>
            <consortium name="EnsemblMetazoa"/>
        </authorList>
    </citation>
    <scope>IDENTIFICATION</scope>
    <source>
        <strain evidence="2">PS312</strain>
    </source>
</reference>
<proteinExistence type="predicted"/>
<organism evidence="2 3">
    <name type="scientific">Pristionchus pacificus</name>
    <name type="common">Parasitic nematode worm</name>
    <dbReference type="NCBI Taxonomy" id="54126"/>
    <lineage>
        <taxon>Eukaryota</taxon>
        <taxon>Metazoa</taxon>
        <taxon>Ecdysozoa</taxon>
        <taxon>Nematoda</taxon>
        <taxon>Chromadorea</taxon>
        <taxon>Rhabditida</taxon>
        <taxon>Rhabditina</taxon>
        <taxon>Diplogasteromorpha</taxon>
        <taxon>Diplogasteroidea</taxon>
        <taxon>Neodiplogasteridae</taxon>
        <taxon>Pristionchus</taxon>
    </lineage>
</organism>
<keyword evidence="3" id="KW-1185">Reference proteome</keyword>
<feature type="compositionally biased region" description="Polar residues" evidence="1">
    <location>
        <begin position="33"/>
        <end position="60"/>
    </location>
</feature>
<feature type="compositionally biased region" description="Basic and acidic residues" evidence="1">
    <location>
        <begin position="1"/>
        <end position="12"/>
    </location>
</feature>
<feature type="compositionally biased region" description="Low complexity" evidence="1">
    <location>
        <begin position="350"/>
        <end position="364"/>
    </location>
</feature>
<protein>
    <submittedName>
        <fullName evidence="2">Uncharacterized protein</fullName>
    </submittedName>
</protein>
<feature type="compositionally biased region" description="Basic residues" evidence="1">
    <location>
        <begin position="61"/>
        <end position="71"/>
    </location>
</feature>
<feature type="region of interest" description="Disordered" evidence="1">
    <location>
        <begin position="342"/>
        <end position="364"/>
    </location>
</feature>
<gene>
    <name evidence="2" type="primary">WBGene00117481</name>
</gene>
<dbReference type="AlphaFoldDB" id="A0A2A6CGZ2"/>
<dbReference type="Proteomes" id="UP000005239">
    <property type="component" value="Unassembled WGS sequence"/>
</dbReference>
<feature type="region of interest" description="Disordered" evidence="1">
    <location>
        <begin position="135"/>
        <end position="154"/>
    </location>
</feature>
<feature type="region of interest" description="Disordered" evidence="1">
    <location>
        <begin position="1"/>
        <end position="82"/>
    </location>
</feature>